<keyword evidence="9" id="KW-1185">Reference proteome</keyword>
<dbReference type="GO" id="GO:0042147">
    <property type="term" value="P:retrograde transport, endosome to Golgi"/>
    <property type="evidence" value="ECO:0007669"/>
    <property type="project" value="TreeGrafter"/>
</dbReference>
<proteinExistence type="inferred from homology"/>
<dbReference type="GO" id="GO:0015031">
    <property type="term" value="P:protein transport"/>
    <property type="evidence" value="ECO:0007669"/>
    <property type="project" value="UniProtKB-KW"/>
</dbReference>
<reference evidence="8 9" key="1">
    <citation type="submission" date="2016-03" db="EMBL/GenBank/DDBJ databases">
        <authorList>
            <person name="Devillers H."/>
        </authorList>
    </citation>
    <scope>NUCLEOTIDE SEQUENCE [LARGE SCALE GENOMIC DNA]</scope>
    <source>
        <strain evidence="8">CBS 11717</strain>
    </source>
</reference>
<dbReference type="InterPro" id="IPR048361">
    <property type="entry name" value="Vps52_C"/>
</dbReference>
<comment type="subcellular location">
    <subcellularLocation>
        <location evidence="1">Golgi apparatus</location>
        <location evidence="1">trans-Golgi network</location>
    </subcellularLocation>
</comment>
<name>A0A1G4IWR5_9SACH</name>
<evidence type="ECO:0000313" key="9">
    <source>
        <dbReference type="Proteomes" id="UP000191024"/>
    </source>
</evidence>
<accession>A0A1G4IWR5</accession>
<evidence type="ECO:0000256" key="4">
    <source>
        <dbReference type="ARBA" id="ARBA00022927"/>
    </source>
</evidence>
<evidence type="ECO:0000259" key="6">
    <source>
        <dbReference type="Pfam" id="PF04129"/>
    </source>
</evidence>
<dbReference type="EMBL" id="LT598464">
    <property type="protein sequence ID" value="SCU81546.1"/>
    <property type="molecule type" value="Genomic_DNA"/>
</dbReference>
<evidence type="ECO:0000256" key="5">
    <source>
        <dbReference type="ARBA" id="ARBA00023034"/>
    </source>
</evidence>
<evidence type="ECO:0000313" key="8">
    <source>
        <dbReference type="EMBL" id="SCU81546.1"/>
    </source>
</evidence>
<dbReference type="GO" id="GO:0000938">
    <property type="term" value="C:GARP complex"/>
    <property type="evidence" value="ECO:0007669"/>
    <property type="project" value="TreeGrafter"/>
</dbReference>
<dbReference type="GO" id="GO:0019905">
    <property type="term" value="F:syntaxin binding"/>
    <property type="evidence" value="ECO:0007669"/>
    <property type="project" value="TreeGrafter"/>
</dbReference>
<dbReference type="AlphaFoldDB" id="A0A1G4IWR5"/>
<evidence type="ECO:0000256" key="2">
    <source>
        <dbReference type="ARBA" id="ARBA00008180"/>
    </source>
</evidence>
<dbReference type="GO" id="GO:0005829">
    <property type="term" value="C:cytosol"/>
    <property type="evidence" value="ECO:0007669"/>
    <property type="project" value="GOC"/>
</dbReference>
<sequence>MNVLSSIIGVEAHGHKETEDYDAYTEFLAHSGNPKLQVNQALLKELNELDKRHTEVIKTLQDLIPPLKQYYNDLNIKLKSLTSELSSIRSKSSELNKLLVENSSKLKSISPIVNDLIISPEVAEQIIAGHISSQWLENVAYVEDKKEIYVKYKAADEVPSDFEELRQTLDILQTVILERCKKFIVARIKALRSANCVPSQKIQTQLLEVAEIFQFIVKYNYSLALELRQAYAYTMQWYYKNYFGRYIRSLTILQYVPIDSHYALGQGLSKTPVNGRDSLGITGFFSKNQPKSPFGSTAATNDTVNEYFQVDKRISILTQEDNTVMVSQIAENNHVANFLEKGFKNLSLAILDNCAVEFMFLNDFFRVNNNVEDLRGILEQVFKPTFEQANHFTKQLISSTFDIFGVLICIRIAHHLQFESQRRRVPVIDDFLGEQLIILWPKFQQLVDFQCESLRNMPIFVGAVGTSALPHELTVQFAKFLTSILTLSLRHQESIDERSEPLYNSIIRIRNDFETVMTKCSKKAAQPEKFLAVNYTYLLNALQQQHISMENGGDASGHSIIFEETKTHFNTLVEAFSKAT</sequence>
<dbReference type="OrthoDB" id="19482at2759"/>
<dbReference type="GO" id="GO:0006896">
    <property type="term" value="P:Golgi to vacuole transport"/>
    <property type="evidence" value="ECO:0007669"/>
    <property type="project" value="TreeGrafter"/>
</dbReference>
<keyword evidence="5" id="KW-0333">Golgi apparatus</keyword>
<organism evidence="8 9">
    <name type="scientific">Lachancea mirantina</name>
    <dbReference type="NCBI Taxonomy" id="1230905"/>
    <lineage>
        <taxon>Eukaryota</taxon>
        <taxon>Fungi</taxon>
        <taxon>Dikarya</taxon>
        <taxon>Ascomycota</taxon>
        <taxon>Saccharomycotina</taxon>
        <taxon>Saccharomycetes</taxon>
        <taxon>Saccharomycetales</taxon>
        <taxon>Saccharomycetaceae</taxon>
        <taxon>Lachancea</taxon>
    </lineage>
</organism>
<dbReference type="InterPro" id="IPR007258">
    <property type="entry name" value="Vps52"/>
</dbReference>
<dbReference type="InterPro" id="IPR048319">
    <property type="entry name" value="Vps52_CC"/>
</dbReference>
<protein>
    <submittedName>
        <fullName evidence="8">LAMI_0B06722g1_1</fullName>
    </submittedName>
</protein>
<comment type="similarity">
    <text evidence="2">Belongs to the VPS52 family.</text>
</comment>
<gene>
    <name evidence="8" type="ORF">LAMI_0B06722G</name>
</gene>
<dbReference type="Pfam" id="PF04129">
    <property type="entry name" value="Vps52_CC"/>
    <property type="match status" value="1"/>
</dbReference>
<keyword evidence="4" id="KW-0653">Protein transport</keyword>
<evidence type="ECO:0000256" key="3">
    <source>
        <dbReference type="ARBA" id="ARBA00022448"/>
    </source>
</evidence>
<dbReference type="Proteomes" id="UP000191024">
    <property type="component" value="Chromosome B"/>
</dbReference>
<dbReference type="PANTHER" id="PTHR14190">
    <property type="entry name" value="SUPPRESSOR OF ACTIN MUTATIONS 2/VACUOLAR PROTEIN SORTING 52"/>
    <property type="match status" value="1"/>
</dbReference>
<feature type="domain" description="Vps52 coiled-coil" evidence="6">
    <location>
        <begin position="50"/>
        <end position="216"/>
    </location>
</feature>
<dbReference type="PANTHER" id="PTHR14190:SF7">
    <property type="entry name" value="VACUOLAR PROTEIN SORTING-ASSOCIATED PROTEIN 52 HOMOLOG"/>
    <property type="match status" value="1"/>
</dbReference>
<dbReference type="Pfam" id="PF20655">
    <property type="entry name" value="Vps52_C"/>
    <property type="match status" value="1"/>
</dbReference>
<keyword evidence="3" id="KW-0813">Transport</keyword>
<dbReference type="GO" id="GO:0032456">
    <property type="term" value="P:endocytic recycling"/>
    <property type="evidence" value="ECO:0007669"/>
    <property type="project" value="TreeGrafter"/>
</dbReference>
<evidence type="ECO:0000256" key="1">
    <source>
        <dbReference type="ARBA" id="ARBA00004601"/>
    </source>
</evidence>
<dbReference type="STRING" id="1230905.A0A1G4IWR5"/>
<feature type="domain" description="Vps52 C-terminal" evidence="7">
    <location>
        <begin position="234"/>
        <end position="547"/>
    </location>
</feature>
<evidence type="ECO:0000259" key="7">
    <source>
        <dbReference type="Pfam" id="PF20655"/>
    </source>
</evidence>